<dbReference type="RefSeq" id="WP_135112619.1">
    <property type="nucleotide sequence ID" value="NZ_JADGLL010000002.1"/>
</dbReference>
<gene>
    <name evidence="3" type="ORF">E4U02_02005</name>
</gene>
<evidence type="ECO:0000313" key="3">
    <source>
        <dbReference type="EMBL" id="TFU34439.1"/>
    </source>
</evidence>
<keyword evidence="4" id="KW-1185">Reference proteome</keyword>
<evidence type="ECO:0000259" key="2">
    <source>
        <dbReference type="Pfam" id="PF13559"/>
    </source>
</evidence>
<keyword evidence="1" id="KW-1133">Transmembrane helix</keyword>
<keyword evidence="1" id="KW-0472">Membrane</keyword>
<dbReference type="AlphaFoldDB" id="A0A4Y9FYJ5"/>
<dbReference type="EMBL" id="SPQB01000002">
    <property type="protein sequence ID" value="TFU34439.1"/>
    <property type="molecule type" value="Genomic_DNA"/>
</dbReference>
<evidence type="ECO:0000313" key="4">
    <source>
        <dbReference type="Proteomes" id="UP000298358"/>
    </source>
</evidence>
<dbReference type="Proteomes" id="UP000298358">
    <property type="component" value="Unassembled WGS sequence"/>
</dbReference>
<keyword evidence="1" id="KW-0812">Transmembrane</keyword>
<dbReference type="OrthoDB" id="3389322at2"/>
<protein>
    <submittedName>
        <fullName evidence="3">DUF4129 domain-containing protein</fullName>
    </submittedName>
</protein>
<reference evidence="3 4" key="1">
    <citation type="submission" date="2019-03" db="EMBL/GenBank/DDBJ databases">
        <title>Diversity of the mouse oral microbiome.</title>
        <authorList>
            <person name="Joseph S."/>
            <person name="Aduse-Opoku J."/>
            <person name="Curtis M."/>
            <person name="Wade W."/>
            <person name="Hashim A."/>
        </authorList>
    </citation>
    <scope>NUCLEOTIDE SEQUENCE [LARGE SCALE GENOMIC DNA]</scope>
    <source>
        <strain evidence="3 4">P1012</strain>
    </source>
</reference>
<feature type="transmembrane region" description="Helical" evidence="1">
    <location>
        <begin position="93"/>
        <end position="116"/>
    </location>
</feature>
<name>A0A4Y9FYJ5_9MICO</name>
<sequence length="254" mass="26769">MAAAAVAAPGPAERRRVIAVTLAAVLLPGSPVRSALLPLEDLDPERDEAREWAERELADPVYDAAEPTWFDRVAQAVGEFIANLLTPRGDLQWSPVLAVGAVVLVVGLVVAAVLIWGRPRLAHRSGGGSALLFGETETRTAAELRAAAAAHATAGQWDDAIVLRFRAVARALEERGVVEAPPGTTAQGLARRAQHPFPAHGAGLDAAARAFDDVRYLRRRGTAALYAVVAGLDDDLVRTTPVRAPSPVRDGALT</sequence>
<accession>A0A4Y9FYJ5</accession>
<evidence type="ECO:0000256" key="1">
    <source>
        <dbReference type="SAM" id="Phobius"/>
    </source>
</evidence>
<dbReference type="InterPro" id="IPR025403">
    <property type="entry name" value="TgpA-like_C"/>
</dbReference>
<proteinExistence type="predicted"/>
<dbReference type="Pfam" id="PF13559">
    <property type="entry name" value="DUF4129"/>
    <property type="match status" value="1"/>
</dbReference>
<feature type="domain" description="Protein-glutamine gamma-glutamyltransferase-like C-terminal" evidence="2">
    <location>
        <begin position="164"/>
        <end position="227"/>
    </location>
</feature>
<comment type="caution">
    <text evidence="3">The sequence shown here is derived from an EMBL/GenBank/DDBJ whole genome shotgun (WGS) entry which is preliminary data.</text>
</comment>
<organism evidence="3 4">
    <name type="scientific">Microbacterium paludicola</name>
    <dbReference type="NCBI Taxonomy" id="300019"/>
    <lineage>
        <taxon>Bacteria</taxon>
        <taxon>Bacillati</taxon>
        <taxon>Actinomycetota</taxon>
        <taxon>Actinomycetes</taxon>
        <taxon>Micrococcales</taxon>
        <taxon>Microbacteriaceae</taxon>
        <taxon>Microbacterium</taxon>
    </lineage>
</organism>